<dbReference type="Pfam" id="PF04122">
    <property type="entry name" value="CW_binding_2"/>
    <property type="match status" value="3"/>
</dbReference>
<keyword evidence="1" id="KW-0732">Signal</keyword>
<evidence type="ECO:0000313" key="3">
    <source>
        <dbReference type="Proteomes" id="UP000535491"/>
    </source>
</evidence>
<dbReference type="EMBL" id="JACEIQ010000005">
    <property type="protein sequence ID" value="MBA4494000.1"/>
    <property type="molecule type" value="Genomic_DNA"/>
</dbReference>
<sequence length="556" mass="59981">MRQYIFAFITILSLLCSSLIPHTVTAMNKDHIKKLVLNGHKLKTIQNIQTLKSKKKHSKNLTSLAENINSNPVNYTGQINDTKTVEYVFKVATASTIQVTANHESSVIDYALVGTDSDGNLSYYSDGDTLPPGDYSFYVLSYSPSTVEYSYELSNVTFYTQPDNHLPGIVLTNPSFPMNRLPANTTNIVFSGSTDTQTQLSSNQTFYKSFAGDFTINVPLHLGHNFIDLQSVSPTGNAVYMHFDPVVPGLKRIGGANRYEVSANISREMPDSTTVIIASGETFPDALSGGSISGLFNAPVLLTQSAELSSNVIQELQRRKPEKAIILGGTGSVSGNVERKLSNLGVQQIERIDGPNRFAVSAGIAKKLFDLLGAETSDTAIITNGIIFSDALSASSISSKALIPTLLVTNTSLPTEINQFLQDHPQIKNFIIVGGTGSVSNDIAYQLTRLGGNVSRIDGQNRYQVNVNLANYFAMDPGFLVFANGTNFPDALSGGPFASSLASVPTPLLLTPANQLDANVQSYLNTNKNSINVIYILGGTGSVSSYVESQVNEYIH</sequence>
<evidence type="ECO:0000313" key="2">
    <source>
        <dbReference type="EMBL" id="MBA4494000.1"/>
    </source>
</evidence>
<dbReference type="Gene3D" id="3.40.50.12090">
    <property type="match status" value="2"/>
</dbReference>
<dbReference type="RefSeq" id="WP_181751249.1">
    <property type="nucleotide sequence ID" value="NZ_JACEIQ010000005.1"/>
</dbReference>
<organism evidence="2 3">
    <name type="scientific">Paenactinomyces guangxiensis</name>
    <dbReference type="NCBI Taxonomy" id="1490290"/>
    <lineage>
        <taxon>Bacteria</taxon>
        <taxon>Bacillati</taxon>
        <taxon>Bacillota</taxon>
        <taxon>Bacilli</taxon>
        <taxon>Bacillales</taxon>
        <taxon>Thermoactinomycetaceae</taxon>
        <taxon>Paenactinomyces</taxon>
    </lineage>
</organism>
<protein>
    <submittedName>
        <fullName evidence="2">Cell wall-binding repeat-containing protein</fullName>
    </submittedName>
</protein>
<name>A0A7W2A7V5_9BACL</name>
<gene>
    <name evidence="2" type="ORF">H1191_06745</name>
</gene>
<dbReference type="Proteomes" id="UP000535491">
    <property type="component" value="Unassembled WGS sequence"/>
</dbReference>
<keyword evidence="3" id="KW-1185">Reference proteome</keyword>
<dbReference type="InterPro" id="IPR051922">
    <property type="entry name" value="Bact_Sporulation_Assoc"/>
</dbReference>
<dbReference type="PANTHER" id="PTHR30032:SF8">
    <property type="entry name" value="GERMINATION-SPECIFIC N-ACETYLMURAMOYL-L-ALANINE AMIDASE"/>
    <property type="match status" value="1"/>
</dbReference>
<feature type="signal peptide" evidence="1">
    <location>
        <begin position="1"/>
        <end position="26"/>
    </location>
</feature>
<dbReference type="AlphaFoldDB" id="A0A7W2A7V5"/>
<comment type="caution">
    <text evidence="2">The sequence shown here is derived from an EMBL/GenBank/DDBJ whole genome shotgun (WGS) entry which is preliminary data.</text>
</comment>
<proteinExistence type="predicted"/>
<dbReference type="PANTHER" id="PTHR30032">
    <property type="entry name" value="N-ACETYLMURAMOYL-L-ALANINE AMIDASE-RELATED"/>
    <property type="match status" value="1"/>
</dbReference>
<accession>A0A7W2A7V5</accession>
<dbReference type="InterPro" id="IPR007253">
    <property type="entry name" value="Cell_wall-bd_2"/>
</dbReference>
<evidence type="ECO:0000256" key="1">
    <source>
        <dbReference type="SAM" id="SignalP"/>
    </source>
</evidence>
<reference evidence="2 3" key="1">
    <citation type="submission" date="2020-07" db="EMBL/GenBank/DDBJ databases">
        <authorList>
            <person name="Feng H."/>
        </authorList>
    </citation>
    <scope>NUCLEOTIDE SEQUENCE [LARGE SCALE GENOMIC DNA]</scope>
    <source>
        <strain evidence="3">s-10</strain>
    </source>
</reference>
<feature type="chain" id="PRO_5030859359" evidence="1">
    <location>
        <begin position="27"/>
        <end position="556"/>
    </location>
</feature>